<dbReference type="Gene3D" id="3.40.50.2300">
    <property type="match status" value="2"/>
</dbReference>
<dbReference type="OrthoDB" id="9769871at2"/>
<evidence type="ECO:0000313" key="4">
    <source>
        <dbReference type="EMBL" id="OFI06255.1"/>
    </source>
</evidence>
<dbReference type="STRING" id="1121290.CLAOCE_11760"/>
<dbReference type="Pfam" id="PF02608">
    <property type="entry name" value="Bmp"/>
    <property type="match status" value="1"/>
</dbReference>
<dbReference type="InterPro" id="IPR003760">
    <property type="entry name" value="PnrA-like"/>
</dbReference>
<proteinExistence type="predicted"/>
<dbReference type="InterPro" id="IPR028082">
    <property type="entry name" value="Peripla_BP_I"/>
</dbReference>
<feature type="chain" id="PRO_5009213727" evidence="2">
    <location>
        <begin position="23"/>
        <end position="370"/>
    </location>
</feature>
<dbReference type="Proteomes" id="UP000175744">
    <property type="component" value="Unassembled WGS sequence"/>
</dbReference>
<gene>
    <name evidence="4" type="ORF">CLOACE_11760</name>
</gene>
<feature type="domain" description="ABC transporter substrate-binding protein PnrA-like" evidence="3">
    <location>
        <begin position="42"/>
        <end position="324"/>
    </location>
</feature>
<evidence type="ECO:0000256" key="2">
    <source>
        <dbReference type="SAM" id="SignalP"/>
    </source>
</evidence>
<organism evidence="4 5">
    <name type="scientific">Clostridium acetireducens DSM 10703</name>
    <dbReference type="NCBI Taxonomy" id="1121290"/>
    <lineage>
        <taxon>Bacteria</taxon>
        <taxon>Bacillati</taxon>
        <taxon>Bacillota</taxon>
        <taxon>Clostridia</taxon>
        <taxon>Eubacteriales</taxon>
        <taxon>Clostridiaceae</taxon>
        <taxon>Clostridium</taxon>
    </lineage>
</organism>
<comment type="caution">
    <text evidence="4">The sequence shown here is derived from an EMBL/GenBank/DDBJ whole genome shotgun (WGS) entry which is preliminary data.</text>
</comment>
<dbReference type="SUPFAM" id="SSF53822">
    <property type="entry name" value="Periplasmic binding protein-like I"/>
    <property type="match status" value="1"/>
</dbReference>
<dbReference type="AlphaFoldDB" id="A0A1E8EZ53"/>
<accession>A0A1E8EZ53</accession>
<dbReference type="CDD" id="cd19963">
    <property type="entry name" value="PBP1_BMP-like"/>
    <property type="match status" value="1"/>
</dbReference>
<evidence type="ECO:0000259" key="3">
    <source>
        <dbReference type="Pfam" id="PF02608"/>
    </source>
</evidence>
<dbReference type="PANTHER" id="PTHR43208:SF1">
    <property type="entry name" value="ABC TRANSPORTER SUBSTRATE-BINDING PROTEIN"/>
    <property type="match status" value="1"/>
</dbReference>
<dbReference type="GO" id="GO:0005886">
    <property type="term" value="C:plasma membrane"/>
    <property type="evidence" value="ECO:0007669"/>
    <property type="project" value="InterPro"/>
</dbReference>
<keyword evidence="1 2" id="KW-0732">Signal</keyword>
<sequence>MKKIKGLSLVLSLVMILGLVFAGCGSSDKENGKGNENPKDIKVGFLYVGPIGDGGWSYSHNEGREYLEKELKVKTVYKESVKEDSAEVQKVVEDMINQGCNVIIGTSFGFMDGMEKEAKKHPEVKFLHCSGYKTADNMSNYFGRIYQARYLSGIVAGLKTKTNKIGYVGAFEIPEVVRGINAFTLGVRSVNPNAVVKVNWTHTWYDPAKEKEAAKALLDQGVDVIAQHQDTAGPQQAAEEKGVFSIGYNTDMKDKAPKAYMTAPIWNWGPFYVKQIKAIKEGTWKPESYWKGLEDGIVELAPLTENAPENAKELVEKAKKDIVSGKNKIFQGPIKDQSGKVRIEKDQVMSDKELLQFDWFVEGVEGQLKK</sequence>
<dbReference type="RefSeq" id="WP_070110126.1">
    <property type="nucleotide sequence ID" value="NZ_LZFO01000013.1"/>
</dbReference>
<dbReference type="PATRIC" id="fig|1121290.3.peg.1160"/>
<evidence type="ECO:0000256" key="1">
    <source>
        <dbReference type="ARBA" id="ARBA00022729"/>
    </source>
</evidence>
<keyword evidence="5" id="KW-1185">Reference proteome</keyword>
<dbReference type="PROSITE" id="PS51257">
    <property type="entry name" value="PROKAR_LIPOPROTEIN"/>
    <property type="match status" value="1"/>
</dbReference>
<evidence type="ECO:0000313" key="5">
    <source>
        <dbReference type="Proteomes" id="UP000175744"/>
    </source>
</evidence>
<dbReference type="InterPro" id="IPR052910">
    <property type="entry name" value="ABC-Purine-Binding"/>
</dbReference>
<feature type="signal peptide" evidence="2">
    <location>
        <begin position="1"/>
        <end position="22"/>
    </location>
</feature>
<protein>
    <submittedName>
        <fullName evidence="4">Purine-binding protein</fullName>
    </submittedName>
</protein>
<reference evidence="4 5" key="1">
    <citation type="submission" date="2016-06" db="EMBL/GenBank/DDBJ databases">
        <title>Genome sequence of Clostridium acetireducens DSM 10703.</title>
        <authorList>
            <person name="Poehlein A."/>
            <person name="Fluechter S."/>
            <person name="Duerre P."/>
            <person name="Daniel R."/>
        </authorList>
    </citation>
    <scope>NUCLEOTIDE SEQUENCE [LARGE SCALE GENOMIC DNA]</scope>
    <source>
        <strain evidence="4 5">DSM 10703</strain>
    </source>
</reference>
<dbReference type="PANTHER" id="PTHR43208">
    <property type="entry name" value="ABC TRANSPORTER SUBSTRATE-BINDING PROTEIN"/>
    <property type="match status" value="1"/>
</dbReference>
<name>A0A1E8EZ53_9CLOT</name>
<dbReference type="EMBL" id="LZFO01000013">
    <property type="protein sequence ID" value="OFI06255.1"/>
    <property type="molecule type" value="Genomic_DNA"/>
</dbReference>